<name>A0A9D1SGF0_9FIRM</name>
<dbReference type="Pfam" id="PF13439">
    <property type="entry name" value="Glyco_transf_4"/>
    <property type="match status" value="1"/>
</dbReference>
<dbReference type="GO" id="GO:0016757">
    <property type="term" value="F:glycosyltransferase activity"/>
    <property type="evidence" value="ECO:0007669"/>
    <property type="project" value="InterPro"/>
</dbReference>
<accession>A0A9D1SGF0</accession>
<protein>
    <submittedName>
        <fullName evidence="3">Glycosyltransferase</fullName>
    </submittedName>
</protein>
<dbReference type="InterPro" id="IPR050194">
    <property type="entry name" value="Glycosyltransferase_grp1"/>
</dbReference>
<reference evidence="3" key="1">
    <citation type="submission" date="2020-10" db="EMBL/GenBank/DDBJ databases">
        <authorList>
            <person name="Gilroy R."/>
        </authorList>
    </citation>
    <scope>NUCLEOTIDE SEQUENCE</scope>
    <source>
        <strain evidence="3">11687</strain>
    </source>
</reference>
<dbReference type="AlphaFoldDB" id="A0A9D1SGF0"/>
<dbReference type="Gene3D" id="3.40.50.2000">
    <property type="entry name" value="Glycogen Phosphorylase B"/>
    <property type="match status" value="2"/>
</dbReference>
<evidence type="ECO:0000313" key="3">
    <source>
        <dbReference type="EMBL" id="HIU58732.1"/>
    </source>
</evidence>
<feature type="domain" description="Glycosyltransferase subfamily 4-like N-terminal" evidence="2">
    <location>
        <begin position="15"/>
        <end position="186"/>
    </location>
</feature>
<dbReference type="SUPFAM" id="SSF53756">
    <property type="entry name" value="UDP-Glycosyltransferase/glycogen phosphorylase"/>
    <property type="match status" value="1"/>
</dbReference>
<reference evidence="3" key="2">
    <citation type="journal article" date="2021" name="PeerJ">
        <title>Extensive microbial diversity within the chicken gut microbiome revealed by metagenomics and culture.</title>
        <authorList>
            <person name="Gilroy R."/>
            <person name="Ravi A."/>
            <person name="Getino M."/>
            <person name="Pursley I."/>
            <person name="Horton D.L."/>
            <person name="Alikhan N.F."/>
            <person name="Baker D."/>
            <person name="Gharbi K."/>
            <person name="Hall N."/>
            <person name="Watson M."/>
            <person name="Adriaenssens E.M."/>
            <person name="Foster-Nyarko E."/>
            <person name="Jarju S."/>
            <person name="Secka A."/>
            <person name="Antonio M."/>
            <person name="Oren A."/>
            <person name="Chaudhuri R.R."/>
            <person name="La Ragione R."/>
            <person name="Hildebrand F."/>
            <person name="Pallen M.J."/>
        </authorList>
    </citation>
    <scope>NUCLEOTIDE SEQUENCE</scope>
    <source>
        <strain evidence="3">11687</strain>
    </source>
</reference>
<dbReference type="PANTHER" id="PTHR45947:SF3">
    <property type="entry name" value="SULFOQUINOVOSYL TRANSFERASE SQD2"/>
    <property type="match status" value="1"/>
</dbReference>
<sequence length="381" mass="42825">MNVTIVCDVLGAPNNGTTIATLNLIRHLTDKGHQVNVVTSDTAADTNANNYVVPSLWLGRLADSILKKNGVSLAKADKCVLTDAIRDADVVHIQVPFLLGAAGTKIAKEMNKPVTASFHCQAENVTSHLGMMNFPPANHLTYKVFYRNVFRYIDKIHYPTRFIREVFEREVGPTNGEVISNGVNDSFFHIRPTEVPGEKFTILCTGRYSREKAQDSLLEAVARSAHRENIRVVLAGNGPRREHLEKLAKKLNVDCTLAFFSREELTGQIASADLYVHTALIEIEAISCMEAIAGGLVPVICDSERSATRFFALDRNNLYRKNDAEELARKIDFWYEHPLLKREYSEKYARIRAEFSQAACMDRMEQMLLDTIGEHERRVLS</sequence>
<evidence type="ECO:0000259" key="2">
    <source>
        <dbReference type="Pfam" id="PF13439"/>
    </source>
</evidence>
<evidence type="ECO:0000313" key="4">
    <source>
        <dbReference type="Proteomes" id="UP000824081"/>
    </source>
</evidence>
<evidence type="ECO:0000259" key="1">
    <source>
        <dbReference type="Pfam" id="PF00534"/>
    </source>
</evidence>
<gene>
    <name evidence="3" type="ORF">IAC57_01390</name>
</gene>
<dbReference type="EMBL" id="DVMZ01000040">
    <property type="protein sequence ID" value="HIU58732.1"/>
    <property type="molecule type" value="Genomic_DNA"/>
</dbReference>
<dbReference type="InterPro" id="IPR028098">
    <property type="entry name" value="Glyco_trans_4-like_N"/>
</dbReference>
<comment type="caution">
    <text evidence="3">The sequence shown here is derived from an EMBL/GenBank/DDBJ whole genome shotgun (WGS) entry which is preliminary data.</text>
</comment>
<dbReference type="PANTHER" id="PTHR45947">
    <property type="entry name" value="SULFOQUINOVOSYL TRANSFERASE SQD2"/>
    <property type="match status" value="1"/>
</dbReference>
<organism evidence="3 4">
    <name type="scientific">Candidatus Scatosoma pullistercoris</name>
    <dbReference type="NCBI Taxonomy" id="2840934"/>
    <lineage>
        <taxon>Bacteria</taxon>
        <taxon>Bacillati</taxon>
        <taxon>Bacillota</taxon>
        <taxon>Clostridia</taxon>
        <taxon>Candidatus Scatosoma</taxon>
    </lineage>
</organism>
<dbReference type="InterPro" id="IPR001296">
    <property type="entry name" value="Glyco_trans_1"/>
</dbReference>
<dbReference type="Proteomes" id="UP000824081">
    <property type="component" value="Unassembled WGS sequence"/>
</dbReference>
<feature type="domain" description="Glycosyl transferase family 1" evidence="1">
    <location>
        <begin position="190"/>
        <end position="350"/>
    </location>
</feature>
<dbReference type="Pfam" id="PF00534">
    <property type="entry name" value="Glycos_transf_1"/>
    <property type="match status" value="1"/>
</dbReference>
<proteinExistence type="predicted"/>